<dbReference type="EC" id="6.3.5.4" evidence="2"/>
<dbReference type="InterPro" id="IPR017932">
    <property type="entry name" value="GATase_2_dom"/>
</dbReference>
<comment type="catalytic activity">
    <reaction evidence="9">
        <text>L-aspartate + L-glutamine + ATP + H2O = L-asparagine + L-glutamate + AMP + diphosphate + H(+)</text>
        <dbReference type="Rhea" id="RHEA:12228"/>
        <dbReference type="ChEBI" id="CHEBI:15377"/>
        <dbReference type="ChEBI" id="CHEBI:15378"/>
        <dbReference type="ChEBI" id="CHEBI:29985"/>
        <dbReference type="ChEBI" id="CHEBI:29991"/>
        <dbReference type="ChEBI" id="CHEBI:30616"/>
        <dbReference type="ChEBI" id="CHEBI:33019"/>
        <dbReference type="ChEBI" id="CHEBI:58048"/>
        <dbReference type="ChEBI" id="CHEBI:58359"/>
        <dbReference type="ChEBI" id="CHEBI:456215"/>
        <dbReference type="EC" id="6.3.5.4"/>
    </reaction>
</comment>
<dbReference type="InterPro" id="IPR001962">
    <property type="entry name" value="Asn_synthase"/>
</dbReference>
<feature type="binding site" evidence="12">
    <location>
        <begin position="358"/>
        <end position="359"/>
    </location>
    <ligand>
        <name>ATP</name>
        <dbReference type="ChEBI" id="CHEBI:30616"/>
    </ligand>
</feature>
<dbReference type="FunFam" id="3.40.50.620:FF:000031">
    <property type="entry name" value="Asparagine synthase B"/>
    <property type="match status" value="1"/>
</dbReference>
<evidence type="ECO:0000256" key="3">
    <source>
        <dbReference type="ARBA" id="ARBA00022598"/>
    </source>
</evidence>
<sequence>MCGIFAIFSSSLEPTELRKELIKCSSKLRHRGPDWSGYLVVEKDGERPLNHGIAHERLAIMDPESGEQPLVSPDGNIIVAANGEIYNYKEIYAGLSAPYTPKTGSDCEVMLPLWSEMDGIPTPNLPNQLRGMFSVIMYDKTTDTYFIFRDHIGKTPLYIGWGNDGSVYVGSEMKSMVHECNKFQNFPPGHCYSNKGPNAGQFVRWYKPNWAPEMKPGLPPPTEKYQADLLRHAFEKAVVRRMMSDVPWGVLLSGGLDSSLVASICARNVARRSSSFPKLHSFTVGLEGSPDLKAAKEVADFLGTIHHAYTYTLEEGADAIREVIRSVETYDLTTIRASTPMYLMSRKIKAMGIKMVLSGEGADEVFGGYLYFHKAPNAQEFYDETVDKISRLHMYDCLRANKSMSAWGVEPRCPFLDDDFLQVAMNLDPKEKMIVKGPGVSKEDTRIEKWAIRKAFDTPDDPYLPDNILWRQKEQFSDGVGYGWVDSLKDIAEREVSDQMFANAANRYPHNTPTTKEGYRYRMIFEEIFPGEAAERTVPGGKSIACSTERAMNWDASFALRADPSGRCAGVHDSAYDDNFVADTVIESDEPSSKKAKTN</sequence>
<feature type="binding site" evidence="12">
    <location>
        <position position="284"/>
    </location>
    <ligand>
        <name>ATP</name>
        <dbReference type="ChEBI" id="CHEBI:30616"/>
    </ligand>
</feature>
<dbReference type="InterPro" id="IPR033738">
    <property type="entry name" value="AsnB_N"/>
</dbReference>
<accession>A0A7S2PGV7</accession>
<feature type="active site" description="For GATase activity" evidence="11">
    <location>
        <position position="2"/>
    </location>
</feature>
<dbReference type="Pfam" id="PF00733">
    <property type="entry name" value="Asn_synthase"/>
    <property type="match status" value="1"/>
</dbReference>
<evidence type="ECO:0000256" key="13">
    <source>
        <dbReference type="PIRSR" id="PIRSR001589-3"/>
    </source>
</evidence>
<dbReference type="GO" id="GO:0005829">
    <property type="term" value="C:cytosol"/>
    <property type="evidence" value="ECO:0007669"/>
    <property type="project" value="TreeGrafter"/>
</dbReference>
<evidence type="ECO:0000256" key="5">
    <source>
        <dbReference type="ARBA" id="ARBA00022741"/>
    </source>
</evidence>
<keyword evidence="7 11" id="KW-0061">Asparagine biosynthesis</keyword>
<keyword evidence="4 11" id="KW-0028">Amino-acid biosynthesis</keyword>
<reference evidence="15" key="1">
    <citation type="submission" date="2021-01" db="EMBL/GenBank/DDBJ databases">
        <authorList>
            <person name="Corre E."/>
            <person name="Pelletier E."/>
            <person name="Niang G."/>
            <person name="Scheremetjew M."/>
            <person name="Finn R."/>
            <person name="Kale V."/>
            <person name="Holt S."/>
            <person name="Cochrane G."/>
            <person name="Meng A."/>
            <person name="Brown T."/>
            <person name="Cohen L."/>
        </authorList>
    </citation>
    <scope>NUCLEOTIDE SEQUENCE</scope>
    <source>
        <strain evidence="15">SM1012Den-03</strain>
    </source>
</reference>
<dbReference type="InterPro" id="IPR029055">
    <property type="entry name" value="Ntn_hydrolases_N"/>
</dbReference>
<feature type="binding site" evidence="12">
    <location>
        <position position="251"/>
    </location>
    <ligand>
        <name>ATP</name>
        <dbReference type="ChEBI" id="CHEBI:30616"/>
    </ligand>
</feature>
<keyword evidence="5 10" id="KW-0547">Nucleotide-binding</keyword>
<dbReference type="PANTHER" id="PTHR11772">
    <property type="entry name" value="ASPARAGINE SYNTHETASE"/>
    <property type="match status" value="1"/>
</dbReference>
<dbReference type="PANTHER" id="PTHR11772:SF2">
    <property type="entry name" value="ASPARAGINE SYNTHETASE [GLUTAMINE-HYDROLYZING]"/>
    <property type="match status" value="1"/>
</dbReference>
<dbReference type="InterPro" id="IPR050795">
    <property type="entry name" value="Asn_Synthetase"/>
</dbReference>
<dbReference type="CDD" id="cd00712">
    <property type="entry name" value="AsnB"/>
    <property type="match status" value="1"/>
</dbReference>
<feature type="binding site" evidence="12">
    <location>
        <position position="106"/>
    </location>
    <ligand>
        <name>L-glutamine</name>
        <dbReference type="ChEBI" id="CHEBI:58359"/>
    </ligand>
</feature>
<dbReference type="PIRSF" id="PIRSF001589">
    <property type="entry name" value="Asn_synthetase_glu-h"/>
    <property type="match status" value="1"/>
</dbReference>
<name>A0A7S2PGV7_9STRA</name>
<keyword evidence="8 11" id="KW-0315">Glutamine amidotransferase</keyword>
<dbReference type="Gene3D" id="3.40.50.620">
    <property type="entry name" value="HUPs"/>
    <property type="match status" value="1"/>
</dbReference>
<evidence type="ECO:0000256" key="8">
    <source>
        <dbReference type="ARBA" id="ARBA00022962"/>
    </source>
</evidence>
<dbReference type="GO" id="GO:0004066">
    <property type="term" value="F:asparagine synthase (glutamine-hydrolyzing) activity"/>
    <property type="evidence" value="ECO:0007669"/>
    <property type="project" value="UniProtKB-EC"/>
</dbReference>
<dbReference type="GO" id="GO:0005524">
    <property type="term" value="F:ATP binding"/>
    <property type="evidence" value="ECO:0007669"/>
    <property type="project" value="UniProtKB-KW"/>
</dbReference>
<gene>
    <name evidence="15" type="ORF">SMAR0320_LOCUS9648</name>
</gene>
<evidence type="ECO:0000256" key="10">
    <source>
        <dbReference type="PIRNR" id="PIRNR001589"/>
    </source>
</evidence>
<keyword evidence="3" id="KW-0436">Ligase</keyword>
<evidence type="ECO:0000256" key="11">
    <source>
        <dbReference type="PIRSR" id="PIRSR001589-1"/>
    </source>
</evidence>
<feature type="site" description="Important for beta-aspartyl-AMP intermediate formation" evidence="13">
    <location>
        <position position="360"/>
    </location>
</feature>
<evidence type="ECO:0000313" key="15">
    <source>
        <dbReference type="EMBL" id="CAD9598953.1"/>
    </source>
</evidence>
<dbReference type="PROSITE" id="PS51278">
    <property type="entry name" value="GATASE_TYPE_2"/>
    <property type="match status" value="1"/>
</dbReference>
<evidence type="ECO:0000256" key="2">
    <source>
        <dbReference type="ARBA" id="ARBA00012737"/>
    </source>
</evidence>
<dbReference type="SUPFAM" id="SSF56235">
    <property type="entry name" value="N-terminal nucleophile aminohydrolases (Ntn hydrolases)"/>
    <property type="match status" value="1"/>
</dbReference>
<protein>
    <recommendedName>
        <fullName evidence="2">asparagine synthase (glutamine-hydrolyzing)</fullName>
        <ecNumber evidence="2">6.3.5.4</ecNumber>
    </recommendedName>
</protein>
<dbReference type="CDD" id="cd01991">
    <property type="entry name" value="Asn_synthase_B_C"/>
    <property type="match status" value="1"/>
</dbReference>
<organism evidence="15">
    <name type="scientific">Skeletonema marinoi</name>
    <dbReference type="NCBI Taxonomy" id="267567"/>
    <lineage>
        <taxon>Eukaryota</taxon>
        <taxon>Sar</taxon>
        <taxon>Stramenopiles</taxon>
        <taxon>Ochrophyta</taxon>
        <taxon>Bacillariophyta</taxon>
        <taxon>Coscinodiscophyceae</taxon>
        <taxon>Thalassiosirophycidae</taxon>
        <taxon>Thalassiosirales</taxon>
        <taxon>Skeletonemataceae</taxon>
        <taxon>Skeletonema</taxon>
        <taxon>Skeletonema marinoi-dohrnii complex</taxon>
    </lineage>
</organism>
<dbReference type="GO" id="GO:0006529">
    <property type="term" value="P:asparagine biosynthetic process"/>
    <property type="evidence" value="ECO:0007669"/>
    <property type="project" value="UniProtKB-KW"/>
</dbReference>
<dbReference type="NCBIfam" id="NF006949">
    <property type="entry name" value="PRK09431.1"/>
    <property type="match status" value="1"/>
</dbReference>
<dbReference type="AlphaFoldDB" id="A0A7S2PGV7"/>
<keyword evidence="6 10" id="KW-0067">ATP-binding</keyword>
<comment type="pathway">
    <text evidence="1">Amino-acid biosynthesis; L-asparagine biosynthesis; L-asparagine from L-aspartate (L-Gln route): step 1/1.</text>
</comment>
<dbReference type="InterPro" id="IPR014729">
    <property type="entry name" value="Rossmann-like_a/b/a_fold"/>
</dbReference>
<dbReference type="SUPFAM" id="SSF52402">
    <property type="entry name" value="Adenine nucleotide alpha hydrolases-like"/>
    <property type="match status" value="1"/>
</dbReference>
<dbReference type="InterPro" id="IPR006426">
    <property type="entry name" value="Asn_synth_AEB"/>
</dbReference>
<dbReference type="Gene3D" id="3.60.20.10">
    <property type="entry name" value="Glutamine Phosphoribosylpyrophosphate, subunit 1, domain 1"/>
    <property type="match status" value="1"/>
</dbReference>
<feature type="domain" description="Glutamine amidotransferase type-2" evidence="14">
    <location>
        <begin position="2"/>
        <end position="197"/>
    </location>
</feature>
<evidence type="ECO:0000256" key="9">
    <source>
        <dbReference type="ARBA" id="ARBA00048741"/>
    </source>
</evidence>
<evidence type="ECO:0000256" key="6">
    <source>
        <dbReference type="ARBA" id="ARBA00022840"/>
    </source>
</evidence>
<evidence type="ECO:0000256" key="7">
    <source>
        <dbReference type="ARBA" id="ARBA00022888"/>
    </source>
</evidence>
<evidence type="ECO:0000259" key="14">
    <source>
        <dbReference type="PROSITE" id="PS51278"/>
    </source>
</evidence>
<evidence type="ECO:0000256" key="4">
    <source>
        <dbReference type="ARBA" id="ARBA00022605"/>
    </source>
</evidence>
<evidence type="ECO:0000256" key="1">
    <source>
        <dbReference type="ARBA" id="ARBA00005187"/>
    </source>
</evidence>
<proteinExistence type="predicted"/>
<dbReference type="NCBIfam" id="TIGR01536">
    <property type="entry name" value="asn_synth_AEB"/>
    <property type="match status" value="1"/>
</dbReference>
<evidence type="ECO:0000256" key="12">
    <source>
        <dbReference type="PIRSR" id="PIRSR001589-2"/>
    </source>
</evidence>
<dbReference type="Pfam" id="PF13537">
    <property type="entry name" value="GATase_7"/>
    <property type="match status" value="1"/>
</dbReference>
<dbReference type="EMBL" id="HBGZ01013428">
    <property type="protein sequence ID" value="CAD9598953.1"/>
    <property type="molecule type" value="Transcribed_RNA"/>
</dbReference>